<dbReference type="PANTHER" id="PTHR43792">
    <property type="entry name" value="GNAT FAMILY, PUTATIVE (AFU_ORTHOLOGUE AFUA_3G00765)-RELATED-RELATED"/>
    <property type="match status" value="1"/>
</dbReference>
<comment type="caution">
    <text evidence="2">The sequence shown here is derived from an EMBL/GenBank/DDBJ whole genome shotgun (WGS) entry which is preliminary data.</text>
</comment>
<sequence>MRGYSFYSVIEKESGDWVGRVGPWYPEGWMAPEVGWTIHPAYTRKGYAKEAGAACVEYVFNTLGWQKVIHVIADGNIGSVKTAEAIGSIYQRSVDGIPAVTDMLCHIYGQDVGSWRSGRDSNPR</sequence>
<name>A0A7C5M327_9PROT</name>
<proteinExistence type="predicted"/>
<dbReference type="AlphaFoldDB" id="A0A7C5M327"/>
<dbReference type="PANTHER" id="PTHR43792:SF1">
    <property type="entry name" value="N-ACETYLTRANSFERASE DOMAIN-CONTAINING PROTEIN"/>
    <property type="match status" value="1"/>
</dbReference>
<reference evidence="2" key="1">
    <citation type="journal article" date="2020" name="mSystems">
        <title>Genome- and Community-Level Interaction Insights into Carbon Utilization and Element Cycling Functions of Hydrothermarchaeota in Hydrothermal Sediment.</title>
        <authorList>
            <person name="Zhou Z."/>
            <person name="Liu Y."/>
            <person name="Xu W."/>
            <person name="Pan J."/>
            <person name="Luo Z.H."/>
            <person name="Li M."/>
        </authorList>
    </citation>
    <scope>NUCLEOTIDE SEQUENCE [LARGE SCALE GENOMIC DNA]</scope>
    <source>
        <strain evidence="2">HyVt-485</strain>
    </source>
</reference>
<protein>
    <submittedName>
        <fullName evidence="2">N-acetyltransferase</fullName>
    </submittedName>
</protein>
<dbReference type="Proteomes" id="UP000885830">
    <property type="component" value="Unassembled WGS sequence"/>
</dbReference>
<dbReference type="EMBL" id="DRMJ01000231">
    <property type="protein sequence ID" value="HHL42875.1"/>
    <property type="molecule type" value="Genomic_DNA"/>
</dbReference>
<dbReference type="GO" id="GO:0016747">
    <property type="term" value="F:acyltransferase activity, transferring groups other than amino-acyl groups"/>
    <property type="evidence" value="ECO:0007669"/>
    <property type="project" value="InterPro"/>
</dbReference>
<feature type="domain" description="N-acetyltransferase" evidence="1">
    <location>
        <begin position="2"/>
        <end position="87"/>
    </location>
</feature>
<dbReference type="Gene3D" id="3.40.630.30">
    <property type="match status" value="1"/>
</dbReference>
<dbReference type="InterPro" id="IPR051531">
    <property type="entry name" value="N-acetyltransferase"/>
</dbReference>
<organism evidence="2">
    <name type="scientific">Hellea balneolensis</name>
    <dbReference type="NCBI Taxonomy" id="287478"/>
    <lineage>
        <taxon>Bacteria</taxon>
        <taxon>Pseudomonadati</taxon>
        <taxon>Pseudomonadota</taxon>
        <taxon>Alphaproteobacteria</taxon>
        <taxon>Maricaulales</taxon>
        <taxon>Robiginitomaculaceae</taxon>
        <taxon>Hellea</taxon>
    </lineage>
</organism>
<accession>A0A7C5M327</accession>
<evidence type="ECO:0000259" key="1">
    <source>
        <dbReference type="Pfam" id="PF13302"/>
    </source>
</evidence>
<gene>
    <name evidence="2" type="ORF">ENJ42_04590</name>
</gene>
<dbReference type="InterPro" id="IPR000182">
    <property type="entry name" value="GNAT_dom"/>
</dbReference>
<dbReference type="SUPFAM" id="SSF55729">
    <property type="entry name" value="Acyl-CoA N-acyltransferases (Nat)"/>
    <property type="match status" value="1"/>
</dbReference>
<dbReference type="InterPro" id="IPR016181">
    <property type="entry name" value="Acyl_CoA_acyltransferase"/>
</dbReference>
<evidence type="ECO:0000313" key="2">
    <source>
        <dbReference type="EMBL" id="HHL42875.1"/>
    </source>
</evidence>
<dbReference type="Pfam" id="PF13302">
    <property type="entry name" value="Acetyltransf_3"/>
    <property type="match status" value="1"/>
</dbReference>